<dbReference type="PANTHER" id="PTHR11733:SF167">
    <property type="entry name" value="FI17812P1-RELATED"/>
    <property type="match status" value="1"/>
</dbReference>
<dbReference type="InterPro" id="IPR042089">
    <property type="entry name" value="Peptidase_M13_dom_2"/>
</dbReference>
<dbReference type="EMBL" id="BLXT01008292">
    <property type="protein sequence ID" value="GFO47314.1"/>
    <property type="molecule type" value="Genomic_DNA"/>
</dbReference>
<proteinExistence type="predicted"/>
<evidence type="ECO:0000313" key="4">
    <source>
        <dbReference type="Proteomes" id="UP000735302"/>
    </source>
</evidence>
<gene>
    <name evidence="3" type="ORF">PoB_007381900</name>
</gene>
<evidence type="ECO:0000256" key="1">
    <source>
        <dbReference type="SAM" id="SignalP"/>
    </source>
</evidence>
<comment type="caution">
    <text evidence="3">The sequence shown here is derived from an EMBL/GenBank/DDBJ whole genome shotgun (WGS) entry which is preliminary data.</text>
</comment>
<protein>
    <submittedName>
        <fullName evidence="3">Endothelin-converting enzyme 1</fullName>
    </submittedName>
</protein>
<dbReference type="GO" id="GO:0016485">
    <property type="term" value="P:protein processing"/>
    <property type="evidence" value="ECO:0007669"/>
    <property type="project" value="TreeGrafter"/>
</dbReference>
<dbReference type="InterPro" id="IPR000718">
    <property type="entry name" value="Peptidase_M13"/>
</dbReference>
<dbReference type="PANTHER" id="PTHR11733">
    <property type="entry name" value="ZINC METALLOPROTEASE FAMILY M13 NEPRILYSIN-RELATED"/>
    <property type="match status" value="1"/>
</dbReference>
<dbReference type="SUPFAM" id="SSF55486">
    <property type="entry name" value="Metalloproteases ('zincins'), catalytic domain"/>
    <property type="match status" value="1"/>
</dbReference>
<feature type="chain" id="PRO_5043652032" evidence="1">
    <location>
        <begin position="28"/>
        <end position="588"/>
    </location>
</feature>
<organism evidence="3 4">
    <name type="scientific">Plakobranchus ocellatus</name>
    <dbReference type="NCBI Taxonomy" id="259542"/>
    <lineage>
        <taxon>Eukaryota</taxon>
        <taxon>Metazoa</taxon>
        <taxon>Spiralia</taxon>
        <taxon>Lophotrochozoa</taxon>
        <taxon>Mollusca</taxon>
        <taxon>Gastropoda</taxon>
        <taxon>Heterobranchia</taxon>
        <taxon>Euthyneura</taxon>
        <taxon>Panpulmonata</taxon>
        <taxon>Sacoglossa</taxon>
        <taxon>Placobranchoidea</taxon>
        <taxon>Plakobranchidae</taxon>
        <taxon>Plakobranchus</taxon>
    </lineage>
</organism>
<feature type="domain" description="Peptidase M13 N-terminal" evidence="2">
    <location>
        <begin position="76"/>
        <end position="346"/>
    </location>
</feature>
<accession>A0AAV4DT23</accession>
<name>A0AAV4DT23_9GAST</name>
<dbReference type="GO" id="GO:0005886">
    <property type="term" value="C:plasma membrane"/>
    <property type="evidence" value="ECO:0007669"/>
    <property type="project" value="TreeGrafter"/>
</dbReference>
<evidence type="ECO:0000313" key="3">
    <source>
        <dbReference type="EMBL" id="GFO47314.1"/>
    </source>
</evidence>
<keyword evidence="1" id="KW-0732">Signal</keyword>
<reference evidence="3 4" key="1">
    <citation type="journal article" date="2021" name="Elife">
        <title>Chloroplast acquisition without the gene transfer in kleptoplastic sea slugs, Plakobranchus ocellatus.</title>
        <authorList>
            <person name="Maeda T."/>
            <person name="Takahashi S."/>
            <person name="Yoshida T."/>
            <person name="Shimamura S."/>
            <person name="Takaki Y."/>
            <person name="Nagai Y."/>
            <person name="Toyoda A."/>
            <person name="Suzuki Y."/>
            <person name="Arimoto A."/>
            <person name="Ishii H."/>
            <person name="Satoh N."/>
            <person name="Nishiyama T."/>
            <person name="Hasebe M."/>
            <person name="Maruyama T."/>
            <person name="Minagawa J."/>
            <person name="Obokata J."/>
            <person name="Shigenobu S."/>
        </authorList>
    </citation>
    <scope>NUCLEOTIDE SEQUENCE [LARGE SCALE GENOMIC DNA]</scope>
</reference>
<dbReference type="InterPro" id="IPR008753">
    <property type="entry name" value="Peptidase_M13_N"/>
</dbReference>
<feature type="signal peptide" evidence="1">
    <location>
        <begin position="1"/>
        <end position="27"/>
    </location>
</feature>
<dbReference type="Pfam" id="PF05649">
    <property type="entry name" value="Peptidase_M13_N"/>
    <property type="match status" value="1"/>
</dbReference>
<dbReference type="GO" id="GO:0004222">
    <property type="term" value="F:metalloendopeptidase activity"/>
    <property type="evidence" value="ECO:0007669"/>
    <property type="project" value="InterPro"/>
</dbReference>
<dbReference type="PROSITE" id="PS51885">
    <property type="entry name" value="NEPRILYSIN"/>
    <property type="match status" value="1"/>
</dbReference>
<sequence length="588" mass="68294">MLSPTSYLADFHLLTLFLLSTAIFAHGYSLNDERSAAKSSKPTSDCQSCCDNVCGTADCLRTALSLIEHMNAEADPCTDFAEFACGNFYKTASFPKDRSRVTRFSNLYNKNLDVMREIISEKSMPGDCAYETNMKNLYKSCMDEAKIEEIGIEPYLSTEYAREWPTLIGQNWPGESDFNLDKVITRYFRIFIHPFFSYFMRPGLKNSSTYMIYVDNPHLYLPRENYMQPRNDTVLLALETYLRDLAIELGADHAVAAQDAKDVVNLEIELAKITVPREKTRDFFKQYNPTTLAEFAKNYSYVDFANAFREMFCTANILLEDDQEINIKFPSYFKQLQDVINHSDKRRKCTWKSPGDETRNQIDYRMISKRYRNALLLAKTYPSADCYSDHVPMVGKFKLKLKKNSKPFTNIKFDLAILKTNQTIREKYQFSVQNKFEASGDAEEVEQQWENFKSAIMEAATEVIPKVKRKAKQKWMTEEILNLMEERRCAKGNKEKYEQIHKKVQEKCNMSKENWINEKCKEIEQQRKHAPQTMYRNIEEITGKRTFLSTGCIKAMNGDIIIDKEKILESGQNTQENSLKMTEKITTS</sequence>
<keyword evidence="4" id="KW-1185">Reference proteome</keyword>
<dbReference type="Gene3D" id="1.10.1380.10">
    <property type="entry name" value="Neutral endopeptidase , domain2"/>
    <property type="match status" value="1"/>
</dbReference>
<dbReference type="AlphaFoldDB" id="A0AAV4DT23"/>
<dbReference type="Proteomes" id="UP000735302">
    <property type="component" value="Unassembled WGS sequence"/>
</dbReference>
<evidence type="ECO:0000259" key="2">
    <source>
        <dbReference type="Pfam" id="PF05649"/>
    </source>
</evidence>